<evidence type="ECO:0000256" key="6">
    <source>
        <dbReference type="ARBA" id="ARBA00023242"/>
    </source>
</evidence>
<feature type="domain" description="C2" evidence="9">
    <location>
        <begin position="1727"/>
        <end position="1844"/>
    </location>
</feature>
<feature type="region of interest" description="Disordered" evidence="8">
    <location>
        <begin position="1"/>
        <end position="20"/>
    </location>
</feature>
<evidence type="ECO:0000313" key="10">
    <source>
        <dbReference type="EMBL" id="KAG5411451.1"/>
    </source>
</evidence>
<gene>
    <name evidence="10" type="primary">A02p045270.1_BraROA</name>
    <name evidence="10" type="ORF">IGI04_007770</name>
</gene>
<dbReference type="InterPro" id="IPR016024">
    <property type="entry name" value="ARM-type_fold"/>
</dbReference>
<evidence type="ECO:0000256" key="5">
    <source>
        <dbReference type="ARBA" id="ARBA00023204"/>
    </source>
</evidence>
<evidence type="ECO:0000256" key="4">
    <source>
        <dbReference type="ARBA" id="ARBA00022776"/>
    </source>
</evidence>
<feature type="compositionally biased region" description="Basic and acidic residues" evidence="8">
    <location>
        <begin position="1456"/>
        <end position="1466"/>
    </location>
</feature>
<dbReference type="Pfam" id="PF20168">
    <property type="entry name" value="PDS5"/>
    <property type="match status" value="2"/>
</dbReference>
<reference evidence="10 11" key="1">
    <citation type="submission" date="2021-03" db="EMBL/GenBank/DDBJ databases">
        <authorList>
            <person name="King G.J."/>
            <person name="Bancroft I."/>
            <person name="Baten A."/>
            <person name="Bloomfield J."/>
            <person name="Borpatragohain P."/>
            <person name="He Z."/>
            <person name="Irish N."/>
            <person name="Irwin J."/>
            <person name="Liu K."/>
            <person name="Mauleon R.P."/>
            <person name="Moore J."/>
            <person name="Morris R."/>
            <person name="Ostergaard L."/>
            <person name="Wang B."/>
            <person name="Wells R."/>
        </authorList>
    </citation>
    <scope>NUCLEOTIDE SEQUENCE [LARGE SCALE GENOMIC DNA]</scope>
    <source>
        <strain evidence="10">R-o-18</strain>
        <tissue evidence="10">Leaf</tissue>
    </source>
</reference>
<dbReference type="CDD" id="cd04038">
    <property type="entry name" value="C2_ArfGAP"/>
    <property type="match status" value="1"/>
</dbReference>
<dbReference type="SMART" id="SM00239">
    <property type="entry name" value="C2"/>
    <property type="match status" value="1"/>
</dbReference>
<dbReference type="InterPro" id="IPR039776">
    <property type="entry name" value="Pds5"/>
</dbReference>
<organism evidence="10 11">
    <name type="scientific">Brassica rapa subsp. trilocularis</name>
    <dbReference type="NCBI Taxonomy" id="1813537"/>
    <lineage>
        <taxon>Eukaryota</taxon>
        <taxon>Viridiplantae</taxon>
        <taxon>Streptophyta</taxon>
        <taxon>Embryophyta</taxon>
        <taxon>Tracheophyta</taxon>
        <taxon>Spermatophyta</taxon>
        <taxon>Magnoliopsida</taxon>
        <taxon>eudicotyledons</taxon>
        <taxon>Gunneridae</taxon>
        <taxon>Pentapetalae</taxon>
        <taxon>rosids</taxon>
        <taxon>malvids</taxon>
        <taxon>Brassicales</taxon>
        <taxon>Brassicaceae</taxon>
        <taxon>Brassiceae</taxon>
        <taxon>Brassica</taxon>
    </lineage>
</organism>
<evidence type="ECO:0000259" key="9">
    <source>
        <dbReference type="PROSITE" id="PS50004"/>
    </source>
</evidence>
<proteinExistence type="predicted"/>
<feature type="compositionally biased region" description="Basic and acidic residues" evidence="8">
    <location>
        <begin position="1"/>
        <end position="11"/>
    </location>
</feature>
<accession>A0ABQ7NKN8</accession>
<feature type="compositionally biased region" description="Acidic residues" evidence="8">
    <location>
        <begin position="1600"/>
        <end position="1623"/>
    </location>
</feature>
<comment type="caution">
    <text evidence="10">The sequence shown here is derived from an EMBL/GenBank/DDBJ whole genome shotgun (WGS) entry which is preliminary data.</text>
</comment>
<dbReference type="InterPro" id="IPR000008">
    <property type="entry name" value="C2_dom"/>
</dbReference>
<feature type="region of interest" description="Disordered" evidence="8">
    <location>
        <begin position="1098"/>
        <end position="1122"/>
    </location>
</feature>
<feature type="compositionally biased region" description="Basic and acidic residues" evidence="8">
    <location>
        <begin position="1582"/>
        <end position="1599"/>
    </location>
</feature>
<evidence type="ECO:0000256" key="2">
    <source>
        <dbReference type="ARBA" id="ARBA00022618"/>
    </source>
</evidence>
<feature type="compositionally biased region" description="Basic and acidic residues" evidence="8">
    <location>
        <begin position="1539"/>
        <end position="1559"/>
    </location>
</feature>
<dbReference type="PANTHER" id="PTHR12663">
    <property type="entry name" value="ANDROGEN INDUCED INHIBITOR OF PROLIFERATION AS3 / PDS5-RELATED"/>
    <property type="match status" value="1"/>
</dbReference>
<feature type="compositionally biased region" description="Basic residues" evidence="8">
    <location>
        <begin position="1434"/>
        <end position="1446"/>
    </location>
</feature>
<feature type="region of interest" description="Disordered" evidence="8">
    <location>
        <begin position="1226"/>
        <end position="1364"/>
    </location>
</feature>
<feature type="compositionally biased region" description="Basic and acidic residues" evidence="8">
    <location>
        <begin position="1317"/>
        <end position="1332"/>
    </location>
</feature>
<keyword evidence="3" id="KW-0227">DNA damage</keyword>
<dbReference type="SUPFAM" id="SSF48371">
    <property type="entry name" value="ARM repeat"/>
    <property type="match status" value="1"/>
</dbReference>
<evidence type="ECO:0000256" key="7">
    <source>
        <dbReference type="ARBA" id="ARBA00023306"/>
    </source>
</evidence>
<dbReference type="Gene3D" id="1.25.10.10">
    <property type="entry name" value="Leucine-rich Repeat Variant"/>
    <property type="match status" value="1"/>
</dbReference>
<sequence>MAEEQLKEFGSKLDPPPSSKDSLLKLFKEAAVCLSELEQSPPASVLQSIQPFLDAVIKPDILKHQDKDVKLLVASCFSEITRITAPEAPYHDDIMRDIFQLIVSAFSGLDDVGGPSFGRRVVILETVAKYRSCIVMLDLECDELVKQVFTTFLDVARDDHPEVVVSSMQNIMIVLLEESEDVQEQLLLILLSKLGRNRSDVSDAARRLAMKVIEQCAPKVESDIKQFLISSLSGDSRFSTSQIDCHEVIYDLYRCAPQTLSGVAPYLTGELLADELETRLKVVGLVGELFSLPGRAISEEFSSVFVEFLKRLTDRVVEVRMLILDHIKKCLLSDPSRAEASQIISALSERLLDYDENIRKQVVAVICDVAVSALTSIPVDNIKLVAERLRDKAVRFMYPVLMSQIHANNQRHWNLHFFVFLNQILVKTYTMERLTELCRVYCLRCTEGKVGTGDFEWIPGKFLRCLYDKDFRSDTIEYTLSSSLFPSDLSVRDKVKHWIDIFSGFDNVETKAFEKILEQRQRIQQEMQKYLSFKQMQQSADAPEMQKKFQFGFRVMSRAFSDPPKAEQNFLVLDQLKDANIWKILNNLLDPNTGIVQAAKIRDDMLKILSEKHSLYEFLGTLSIKCSYLLFSKEYVKEMLSEVSARKASKDNLGIQSCMDFLGLLASYCPSLFDGAEEKLISFLKYDDETIKEGTLKILAKAGGTIRENLIVLSSSVDLLLERICVEGNRKQAKYAVQALASITKDDGLKALSVLYKGLVDMLDDKRHQPAVLQSLGCIAQIAMPVFETRETEIVEFIRSKILKSESEAVDDEKLSWDDKSEICQLKIYGIKTLVKSYLPLKDAHLRTGVDDLLGLLKNILSFGEVSEEIDSSVVDKAHMKLAAAKAVLRLSRHWDDKIPIDIFHLTLKTPEISFPMAKKIFLGKVHQYIKDRVLETKYVCSFLFDITGSNVLVSEEEKQNLADIIQHSYQTKVRKVSAQTDANSVSPYPHSILPYLVHALAHHSCPDVEKCKDVKEYEMIYRQLYLIISLLLHKEEEGKAEDTDKEQECVPTIISIFNSIKQSEDVTDATKSKNSHAICELGLSVINQLTQKEPDLKGEFTPVSLPPTLYKPSEKTEGDNPRVGEEKLWLADETVLVHFSSLKLDGHADSSVIPQTSEHEGMNDEESDDNEIPLGKIVERLRAQRTKSREGEKNKSVPAEDESGKTDVDVLKMVREINLDHLRTVDKFESSNGHTHSPGKRSNTGETDQKATKRSAGDGTSVVSVPKRRRSSSGHSPFKFSNSGSKKELHEERDMDSNDENSNREKRLSSRTKKKIFSENHSEDGNCSDRRKQSRSAESGDRLKSSSGSMQKRKRKGVTGLAKCSTEEKKMVTDELIGCKIDVWWPVDKRFYEGTVKSYDSTKQKHVILYEDGDVEVLRLDKERWELVDSGKPTKKTKTSKRSSNKKGSSGSKHKNSDALRRDEDPIPTTPKGKRTPKKYIRHKHPEGTPGSPSLEHEKLESRTKKNRSAAIPVGVVAEETNEKNVESTTELMTEDQEYGKEAAGEEKSESEGKLLKEGEDDDEEEIDLKEAKAESSGNPEGKETDVDNSDSEKKQENDDMETEAEAEDDAEDADADADADASDNETLVAYLSLKTNRERGEAKWLSQAPRKQHRVVSLFSVILDHSLITFLNPKVLSLLNSNYLATFFFYLSTIVGPKIIFMSTLIYHFRLEFLFTKFEPLLILCVFLIKFWLRSRSEMVEPLGQLQVTVIRGKKLAIRDFKSSDPYVIVKLGNESAKTKVINNCLNPVWDEELSFTLKDPAAVLSLEVFDKDRFKADDKMGHATLSLQPLISVARLRHIVHVSSGETTLRKVLPDSDNCLSRESTISCIDGEVVQSVWLKLCAVESGEIELKIKLIDPPGGTKEH</sequence>
<feature type="compositionally biased region" description="Basic residues" evidence="8">
    <location>
        <begin position="1473"/>
        <end position="1486"/>
    </location>
</feature>
<feature type="compositionally biased region" description="Basic and acidic residues" evidence="8">
    <location>
        <begin position="1178"/>
        <end position="1196"/>
    </location>
</feature>
<comment type="subcellular location">
    <subcellularLocation>
        <location evidence="1">Nucleus</location>
    </subcellularLocation>
</comment>
<keyword evidence="6" id="KW-0539">Nucleus</keyword>
<name>A0ABQ7NKN8_BRACM</name>
<keyword evidence="5" id="KW-0234">DNA repair</keyword>
<dbReference type="Proteomes" id="UP000823674">
    <property type="component" value="Chromosome A02"/>
</dbReference>
<feature type="compositionally biased region" description="Basic and acidic residues" evidence="8">
    <location>
        <begin position="1496"/>
        <end position="1505"/>
    </location>
</feature>
<feature type="compositionally biased region" description="Polar residues" evidence="8">
    <location>
        <begin position="1231"/>
        <end position="1247"/>
    </location>
</feature>
<feature type="region of interest" description="Disordered" evidence="8">
    <location>
        <begin position="1424"/>
        <end position="1623"/>
    </location>
</feature>
<dbReference type="Gene3D" id="2.60.40.150">
    <property type="entry name" value="C2 domain"/>
    <property type="match status" value="1"/>
</dbReference>
<protein>
    <recommendedName>
        <fullName evidence="9">C2 domain-containing protein</fullName>
    </recommendedName>
</protein>
<dbReference type="PANTHER" id="PTHR12663:SF0">
    <property type="entry name" value="PRECOCIOUS DISSOCIATION OF SISTERS 5, ISOFORM A"/>
    <property type="match status" value="1"/>
</dbReference>
<dbReference type="InterPro" id="IPR011989">
    <property type="entry name" value="ARM-like"/>
</dbReference>
<dbReference type="SUPFAM" id="SSF49562">
    <property type="entry name" value="C2 domain (Calcium/lipid-binding domain, CaLB)"/>
    <property type="match status" value="1"/>
</dbReference>
<dbReference type="CDD" id="cd20404">
    <property type="entry name" value="Tudor_Agenet_AtEML-like"/>
    <property type="match status" value="1"/>
</dbReference>
<dbReference type="Pfam" id="PF00168">
    <property type="entry name" value="C2"/>
    <property type="match status" value="1"/>
</dbReference>
<keyword evidence="2" id="KW-0132">Cell division</keyword>
<keyword evidence="11" id="KW-1185">Reference proteome</keyword>
<feature type="compositionally biased region" description="Acidic residues" evidence="8">
    <location>
        <begin position="1560"/>
        <end position="1569"/>
    </location>
</feature>
<evidence type="ECO:0000256" key="1">
    <source>
        <dbReference type="ARBA" id="ARBA00004123"/>
    </source>
</evidence>
<keyword evidence="7" id="KW-0131">Cell cycle</keyword>
<feature type="region of interest" description="Disordered" evidence="8">
    <location>
        <begin position="1152"/>
        <end position="1209"/>
    </location>
</feature>
<keyword evidence="4" id="KW-0498">Mitosis</keyword>
<dbReference type="EMBL" id="JADBGQ010000002">
    <property type="protein sequence ID" value="KAG5411451.1"/>
    <property type="molecule type" value="Genomic_DNA"/>
</dbReference>
<dbReference type="CDD" id="cd19953">
    <property type="entry name" value="PDS5"/>
    <property type="match status" value="1"/>
</dbReference>
<dbReference type="Gene3D" id="2.30.30.140">
    <property type="match status" value="1"/>
</dbReference>
<dbReference type="PROSITE" id="PS50004">
    <property type="entry name" value="C2"/>
    <property type="match status" value="1"/>
</dbReference>
<feature type="compositionally biased region" description="Basic and acidic residues" evidence="8">
    <location>
        <begin position="1113"/>
        <end position="1122"/>
    </location>
</feature>
<dbReference type="InterPro" id="IPR035892">
    <property type="entry name" value="C2_domain_sf"/>
</dbReference>
<evidence type="ECO:0000313" key="11">
    <source>
        <dbReference type="Proteomes" id="UP000823674"/>
    </source>
</evidence>
<evidence type="ECO:0000256" key="8">
    <source>
        <dbReference type="SAM" id="MobiDB-lite"/>
    </source>
</evidence>
<feature type="compositionally biased region" description="Basic and acidic residues" evidence="8">
    <location>
        <begin position="1286"/>
        <end position="1309"/>
    </location>
</feature>
<evidence type="ECO:0000256" key="3">
    <source>
        <dbReference type="ARBA" id="ARBA00022763"/>
    </source>
</evidence>